<evidence type="ECO:0000256" key="2">
    <source>
        <dbReference type="ARBA" id="ARBA00007118"/>
    </source>
</evidence>
<dbReference type="RefSeq" id="WP_202767050.1">
    <property type="nucleotide sequence ID" value="NZ_JAESWA010000022.1"/>
</dbReference>
<accession>A0A937K4L8</accession>
<name>A0A937K4L8_9CLOT</name>
<evidence type="ECO:0000313" key="7">
    <source>
        <dbReference type="EMBL" id="MBL4931663.1"/>
    </source>
</evidence>
<dbReference type="SUPFAM" id="SSF55469">
    <property type="entry name" value="FMN-dependent nitroreductase-like"/>
    <property type="match status" value="1"/>
</dbReference>
<gene>
    <name evidence="7" type="ORF">JK634_07595</name>
</gene>
<comment type="caution">
    <text evidence="7">The sequence shown here is derived from an EMBL/GenBank/DDBJ whole genome shotgun (WGS) entry which is preliminary data.</text>
</comment>
<comment type="similarity">
    <text evidence="2">Belongs to the nitroreductase family.</text>
</comment>
<evidence type="ECO:0000256" key="4">
    <source>
        <dbReference type="ARBA" id="ARBA00022643"/>
    </source>
</evidence>
<organism evidence="7 8">
    <name type="scientific">Clostridium paridis</name>
    <dbReference type="NCBI Taxonomy" id="2803863"/>
    <lineage>
        <taxon>Bacteria</taxon>
        <taxon>Bacillati</taxon>
        <taxon>Bacillota</taxon>
        <taxon>Clostridia</taxon>
        <taxon>Eubacteriales</taxon>
        <taxon>Clostridiaceae</taxon>
        <taxon>Clostridium</taxon>
    </lineage>
</organism>
<proteinExistence type="inferred from homology"/>
<feature type="domain" description="Nitroreductase" evidence="6">
    <location>
        <begin position="4"/>
        <end position="72"/>
    </location>
</feature>
<comment type="cofactor">
    <cofactor evidence="1">
        <name>FMN</name>
        <dbReference type="ChEBI" id="CHEBI:58210"/>
    </cofactor>
</comment>
<dbReference type="InterPro" id="IPR029479">
    <property type="entry name" value="Nitroreductase"/>
</dbReference>
<evidence type="ECO:0000313" key="8">
    <source>
        <dbReference type="Proteomes" id="UP000623681"/>
    </source>
</evidence>
<keyword evidence="4" id="KW-0288">FMN</keyword>
<protein>
    <submittedName>
        <fullName evidence="7">Nitroreductase family protein</fullName>
    </submittedName>
</protein>
<dbReference type="Pfam" id="PF00881">
    <property type="entry name" value="Nitroreductase"/>
    <property type="match status" value="1"/>
</dbReference>
<reference evidence="7" key="1">
    <citation type="submission" date="2021-01" db="EMBL/GenBank/DDBJ databases">
        <title>Genome public.</title>
        <authorList>
            <person name="Liu C."/>
            <person name="Sun Q."/>
        </authorList>
    </citation>
    <scope>NUCLEOTIDE SEQUENCE</scope>
    <source>
        <strain evidence="7">YIM B02565</strain>
    </source>
</reference>
<dbReference type="CDD" id="cd02150">
    <property type="entry name" value="nitroreductase"/>
    <property type="match status" value="1"/>
</dbReference>
<evidence type="ECO:0000256" key="1">
    <source>
        <dbReference type="ARBA" id="ARBA00001917"/>
    </source>
</evidence>
<dbReference type="Proteomes" id="UP000623681">
    <property type="component" value="Unassembled WGS sequence"/>
</dbReference>
<keyword evidence="5" id="KW-0560">Oxidoreductase</keyword>
<dbReference type="PANTHER" id="PTHR43673">
    <property type="entry name" value="NAD(P)H NITROREDUCTASE YDGI-RELATED"/>
    <property type="match status" value="1"/>
</dbReference>
<dbReference type="EMBL" id="JAESWA010000022">
    <property type="protein sequence ID" value="MBL4931663.1"/>
    <property type="molecule type" value="Genomic_DNA"/>
</dbReference>
<evidence type="ECO:0000256" key="3">
    <source>
        <dbReference type="ARBA" id="ARBA00022630"/>
    </source>
</evidence>
<sequence length="166" mass="19098">MEVINKRRSIRAYKDTKVQKEKIERLLRAAMQAPSSYNQQEWEFLVVENKDTLKKLEGMSSYSKPVGDAPLAIIVCANKDSMKSAECWEQDLGAVTQNILLEAVELGLGGLWLACAPVEERMNYVKEMFYLPKSILPYSVVAIGYPLEEPKFVDRYNESKVHYEKW</sequence>
<evidence type="ECO:0000259" key="6">
    <source>
        <dbReference type="Pfam" id="PF00881"/>
    </source>
</evidence>
<dbReference type="GO" id="GO:0016491">
    <property type="term" value="F:oxidoreductase activity"/>
    <property type="evidence" value="ECO:0007669"/>
    <property type="project" value="UniProtKB-KW"/>
</dbReference>
<dbReference type="InterPro" id="IPR000415">
    <property type="entry name" value="Nitroreductase-like"/>
</dbReference>
<dbReference type="Gene3D" id="3.40.109.10">
    <property type="entry name" value="NADH Oxidase"/>
    <property type="match status" value="1"/>
</dbReference>
<keyword evidence="8" id="KW-1185">Reference proteome</keyword>
<evidence type="ECO:0000256" key="5">
    <source>
        <dbReference type="ARBA" id="ARBA00023002"/>
    </source>
</evidence>
<dbReference type="PANTHER" id="PTHR43673:SF2">
    <property type="entry name" value="NITROREDUCTASE"/>
    <property type="match status" value="1"/>
</dbReference>
<dbReference type="AlphaFoldDB" id="A0A937K4L8"/>
<keyword evidence="3" id="KW-0285">Flavoprotein</keyword>